<dbReference type="Proteomes" id="UP000218785">
    <property type="component" value="Chromosome"/>
</dbReference>
<proteinExistence type="predicted"/>
<accession>A0A1Z4MZR6</accession>
<name>A0A1Z4MZR6_9CYAN</name>
<evidence type="ECO:0000313" key="1">
    <source>
        <dbReference type="EMBL" id="BAY98985.1"/>
    </source>
</evidence>
<protein>
    <submittedName>
        <fullName evidence="1">Uncharacterized protein</fullName>
    </submittedName>
</protein>
<organism evidence="1 2">
    <name type="scientific">Tolypothrix tenuis PCC 7101</name>
    <dbReference type="NCBI Taxonomy" id="231146"/>
    <lineage>
        <taxon>Bacteria</taxon>
        <taxon>Bacillati</taxon>
        <taxon>Cyanobacteriota</taxon>
        <taxon>Cyanophyceae</taxon>
        <taxon>Nostocales</taxon>
        <taxon>Tolypothrichaceae</taxon>
        <taxon>Tolypothrix</taxon>
    </lineage>
</organism>
<evidence type="ECO:0000313" key="2">
    <source>
        <dbReference type="Proteomes" id="UP000218785"/>
    </source>
</evidence>
<dbReference type="KEGG" id="ttq:NIES37_29630"/>
<reference evidence="1 2" key="1">
    <citation type="submission" date="2017-06" db="EMBL/GenBank/DDBJ databases">
        <title>Genome sequencing of cyanobaciteial culture collection at National Institute for Environmental Studies (NIES).</title>
        <authorList>
            <person name="Hirose Y."/>
            <person name="Shimura Y."/>
            <person name="Fujisawa T."/>
            <person name="Nakamura Y."/>
            <person name="Kawachi M."/>
        </authorList>
    </citation>
    <scope>NUCLEOTIDE SEQUENCE [LARGE SCALE GENOMIC DNA]</scope>
    <source>
        <strain evidence="1 2">NIES-37</strain>
    </source>
</reference>
<sequence>MKSSLVPVQNLHPSDRIAMYALLDNHFKGVTWDNFQADLERKNWVLLLRDDITHTLKGFSTLMLSQTTFAGERISVIYSGDTIVDPSAWSSTTLPRSWINAVNFLRQHYVENKLYWLLICSGFRTYRFLPTFWQEFYPRHNTITPTHITNLIASLGQQYYGDSYQQASGIVRFQNPQILRENLIEIPTGRQNNPHIQFFEQKNPDYRQGDELVCLTEISYDNLTRAGQRMWHSESLLEFVQDSVLI</sequence>
<dbReference type="AlphaFoldDB" id="A0A1Z4MZR6"/>
<keyword evidence="2" id="KW-1185">Reference proteome</keyword>
<gene>
    <name evidence="1" type="ORF">NIES37_29630</name>
</gene>
<dbReference type="RefSeq" id="WP_096576805.1">
    <property type="nucleotide sequence ID" value="NZ_CAWNJS010000001.1"/>
</dbReference>
<dbReference type="EMBL" id="AP018248">
    <property type="protein sequence ID" value="BAY98985.1"/>
    <property type="molecule type" value="Genomic_DNA"/>
</dbReference>